<comment type="caution">
    <text evidence="2">The sequence shown here is derived from an EMBL/GenBank/DDBJ whole genome shotgun (WGS) entry which is preliminary data.</text>
</comment>
<dbReference type="Pfam" id="PF00651">
    <property type="entry name" value="BTB"/>
    <property type="match status" value="1"/>
</dbReference>
<protein>
    <recommendedName>
        <fullName evidence="1">BTB domain-containing protein</fullName>
    </recommendedName>
</protein>
<proteinExistence type="predicted"/>
<dbReference type="SUPFAM" id="SSF54695">
    <property type="entry name" value="POZ domain"/>
    <property type="match status" value="1"/>
</dbReference>
<dbReference type="PROSITE" id="PS50097">
    <property type="entry name" value="BTB"/>
    <property type="match status" value="1"/>
</dbReference>
<dbReference type="PANTHER" id="PTHR47843">
    <property type="entry name" value="BTB DOMAIN-CONTAINING PROTEIN-RELATED"/>
    <property type="match status" value="1"/>
</dbReference>
<accession>A0A9P4IKC0</accession>
<evidence type="ECO:0000313" key="3">
    <source>
        <dbReference type="Proteomes" id="UP000799772"/>
    </source>
</evidence>
<evidence type="ECO:0000313" key="2">
    <source>
        <dbReference type="EMBL" id="KAF2100830.1"/>
    </source>
</evidence>
<reference evidence="2" key="1">
    <citation type="journal article" date="2020" name="Stud. Mycol.">
        <title>101 Dothideomycetes genomes: a test case for predicting lifestyles and emergence of pathogens.</title>
        <authorList>
            <person name="Haridas S."/>
            <person name="Albert R."/>
            <person name="Binder M."/>
            <person name="Bloem J."/>
            <person name="Labutti K."/>
            <person name="Salamov A."/>
            <person name="Andreopoulos B."/>
            <person name="Baker S."/>
            <person name="Barry K."/>
            <person name="Bills G."/>
            <person name="Bluhm B."/>
            <person name="Cannon C."/>
            <person name="Castanera R."/>
            <person name="Culley D."/>
            <person name="Daum C."/>
            <person name="Ezra D."/>
            <person name="Gonzalez J."/>
            <person name="Henrissat B."/>
            <person name="Kuo A."/>
            <person name="Liang C."/>
            <person name="Lipzen A."/>
            <person name="Lutzoni F."/>
            <person name="Magnuson J."/>
            <person name="Mondo S."/>
            <person name="Nolan M."/>
            <person name="Ohm R."/>
            <person name="Pangilinan J."/>
            <person name="Park H.-J."/>
            <person name="Ramirez L."/>
            <person name="Alfaro M."/>
            <person name="Sun H."/>
            <person name="Tritt A."/>
            <person name="Yoshinaga Y."/>
            <person name="Zwiers L.-H."/>
            <person name="Turgeon B."/>
            <person name="Goodwin S."/>
            <person name="Spatafora J."/>
            <person name="Crous P."/>
            <person name="Grigoriev I."/>
        </authorList>
    </citation>
    <scope>NUCLEOTIDE SEQUENCE</scope>
    <source>
        <strain evidence="2">CBS 133067</strain>
    </source>
</reference>
<keyword evidence="3" id="KW-1185">Reference proteome</keyword>
<gene>
    <name evidence="2" type="ORF">NA57DRAFT_74429</name>
</gene>
<sequence>MPKKKRADLARESLNREPSFENGKIGPCGIMILAGPEKKPFLIHKDLVAHYSPYFRFMIEGHPWRAWVAGEDSSIPLEDVNPATVGLFQQWLYSSKLPNPVCDRPHDDIHYTRSDIEATSLHKTVLLYTFAEQYDTPALKLATMNWILRYVTVNFMFCYPWYETVIVAFAKLEENDPLRRLFIELYADRWTGFEEDAQLRCAPRLPSDFTYGVMKLKG</sequence>
<organism evidence="2 3">
    <name type="scientific">Rhizodiscina lignyota</name>
    <dbReference type="NCBI Taxonomy" id="1504668"/>
    <lineage>
        <taxon>Eukaryota</taxon>
        <taxon>Fungi</taxon>
        <taxon>Dikarya</taxon>
        <taxon>Ascomycota</taxon>
        <taxon>Pezizomycotina</taxon>
        <taxon>Dothideomycetes</taxon>
        <taxon>Pleosporomycetidae</taxon>
        <taxon>Aulographales</taxon>
        <taxon>Rhizodiscinaceae</taxon>
        <taxon>Rhizodiscina</taxon>
    </lineage>
</organism>
<dbReference type="AlphaFoldDB" id="A0A9P4IKC0"/>
<dbReference type="OrthoDB" id="194443at2759"/>
<dbReference type="Gene3D" id="3.30.710.10">
    <property type="entry name" value="Potassium Channel Kv1.1, Chain A"/>
    <property type="match status" value="1"/>
</dbReference>
<evidence type="ECO:0000259" key="1">
    <source>
        <dbReference type="PROSITE" id="PS50097"/>
    </source>
</evidence>
<dbReference type="Proteomes" id="UP000799772">
    <property type="component" value="Unassembled WGS sequence"/>
</dbReference>
<feature type="domain" description="BTB" evidence="1">
    <location>
        <begin position="28"/>
        <end position="101"/>
    </location>
</feature>
<dbReference type="PANTHER" id="PTHR47843:SF2">
    <property type="entry name" value="BTB DOMAIN-CONTAINING PROTEIN"/>
    <property type="match status" value="1"/>
</dbReference>
<dbReference type="InterPro" id="IPR000210">
    <property type="entry name" value="BTB/POZ_dom"/>
</dbReference>
<name>A0A9P4IKC0_9PEZI</name>
<dbReference type="EMBL" id="ML978124">
    <property type="protein sequence ID" value="KAF2100830.1"/>
    <property type="molecule type" value="Genomic_DNA"/>
</dbReference>
<dbReference type="InterPro" id="IPR011333">
    <property type="entry name" value="SKP1/BTB/POZ_sf"/>
</dbReference>